<feature type="compositionally biased region" description="Polar residues" evidence="2">
    <location>
        <begin position="359"/>
        <end position="375"/>
    </location>
</feature>
<feature type="region of interest" description="Disordered" evidence="2">
    <location>
        <begin position="357"/>
        <end position="470"/>
    </location>
</feature>
<feature type="region of interest" description="Disordered" evidence="2">
    <location>
        <begin position="1"/>
        <end position="57"/>
    </location>
</feature>
<evidence type="ECO:0000259" key="3">
    <source>
        <dbReference type="Pfam" id="PF26434"/>
    </source>
</evidence>
<evidence type="ECO:0000256" key="2">
    <source>
        <dbReference type="SAM" id="MobiDB-lite"/>
    </source>
</evidence>
<keyword evidence="5" id="KW-1185">Reference proteome</keyword>
<dbReference type="Pfam" id="PF26434">
    <property type="entry name" value="YAG7_C"/>
    <property type="match status" value="1"/>
</dbReference>
<name>A0A8H8U369_9HELO</name>
<dbReference type="InterPro" id="IPR058602">
    <property type="entry name" value="YAG7_dimerisation_dom"/>
</dbReference>
<dbReference type="Proteomes" id="UP000431533">
    <property type="component" value="Unassembled WGS sequence"/>
</dbReference>
<evidence type="ECO:0000313" key="5">
    <source>
        <dbReference type="Proteomes" id="UP000431533"/>
    </source>
</evidence>
<dbReference type="AlphaFoldDB" id="A0A8H8U369"/>
<protein>
    <recommendedName>
        <fullName evidence="3">YAG7-like dimerisation domain-containing protein</fullName>
    </recommendedName>
</protein>
<feature type="compositionally biased region" description="Acidic residues" evidence="2">
    <location>
        <begin position="443"/>
        <end position="454"/>
    </location>
</feature>
<feature type="domain" description="YAG7-like dimerisation" evidence="3">
    <location>
        <begin position="172"/>
        <end position="255"/>
    </location>
</feature>
<evidence type="ECO:0000256" key="1">
    <source>
        <dbReference type="SAM" id="Coils"/>
    </source>
</evidence>
<organism evidence="4 5">
    <name type="scientific">Lachnellula hyalina</name>
    <dbReference type="NCBI Taxonomy" id="1316788"/>
    <lineage>
        <taxon>Eukaryota</taxon>
        <taxon>Fungi</taxon>
        <taxon>Dikarya</taxon>
        <taxon>Ascomycota</taxon>
        <taxon>Pezizomycotina</taxon>
        <taxon>Leotiomycetes</taxon>
        <taxon>Helotiales</taxon>
        <taxon>Lachnaceae</taxon>
        <taxon>Lachnellula</taxon>
    </lineage>
</organism>
<dbReference type="RefSeq" id="XP_031008540.1">
    <property type="nucleotide sequence ID" value="XM_031147012.1"/>
</dbReference>
<dbReference type="OrthoDB" id="5399559at2759"/>
<dbReference type="GeneID" id="41982232"/>
<feature type="compositionally biased region" description="Acidic residues" evidence="2">
    <location>
        <begin position="423"/>
        <end position="436"/>
    </location>
</feature>
<dbReference type="EMBL" id="QGMH01000014">
    <property type="protein sequence ID" value="TVY29753.1"/>
    <property type="molecule type" value="Genomic_DNA"/>
</dbReference>
<feature type="compositionally biased region" description="Polar residues" evidence="2">
    <location>
        <begin position="37"/>
        <end position="48"/>
    </location>
</feature>
<proteinExistence type="predicted"/>
<reference evidence="4 5" key="1">
    <citation type="submission" date="2018-05" db="EMBL/GenBank/DDBJ databases">
        <title>Genome sequencing and assembly of the regulated plant pathogen Lachnellula willkommii and related sister species for the development of diagnostic species identification markers.</title>
        <authorList>
            <person name="Giroux E."/>
            <person name="Bilodeau G."/>
        </authorList>
    </citation>
    <scope>NUCLEOTIDE SEQUENCE [LARGE SCALE GENOMIC DNA]</scope>
    <source>
        <strain evidence="4 5">CBS 185.66</strain>
    </source>
</reference>
<feature type="coiled-coil region" evidence="1">
    <location>
        <begin position="112"/>
        <end position="173"/>
    </location>
</feature>
<comment type="caution">
    <text evidence="4">The sequence shown here is derived from an EMBL/GenBank/DDBJ whole genome shotgun (WGS) entry which is preliminary data.</text>
</comment>
<evidence type="ECO:0000313" key="4">
    <source>
        <dbReference type="EMBL" id="TVY29753.1"/>
    </source>
</evidence>
<accession>A0A8H8U369</accession>
<keyword evidence="1" id="KW-0175">Coiled coil</keyword>
<feature type="compositionally biased region" description="Low complexity" evidence="2">
    <location>
        <begin position="397"/>
        <end position="412"/>
    </location>
</feature>
<sequence length="470" mass="50143">MAASVTQNPPVKSESKSAKKKKAKSAPVEAAQAPSVPASNNPAESSNGDGAYESPYIKEMEKNIRGLTKKITNASKVDGIVAENPDKTLEQLVSERKINADQKAQLLKKPSLEASRTQLKEQIEQYKKFDQEYKTAAQAEKAQFEKTFTERSVKELEEAVAAAKAEAVASAKQEQEDGLLALSQFLKLAAVRRTNEENQDSPENIALESLLVKVYTGDLTAVGFMSKIIQGPTDQVASQDGDILPVTYADIKNAYISLPPSPQTTIEAEETPAVETKDYPIESDPTIANAGLTELDAPAVTSLNNGAQESYEIQGVPQNSGFGDGAANAAAESNWDNTNDLSQSQEWVEVPRDAAETDTGITGTPAAPSNVQSWADDQPDSPSEKALNRQSPQSHPKTTASTKSNATAADAAATHEETNPVAADEEVSEAAVEDTEVNSAVDEAVEVDLEEGAVEETMPKCAPVPQKKPM</sequence>
<gene>
    <name evidence="4" type="ORF">LHYA1_G002034</name>
</gene>